<evidence type="ECO:0000256" key="1">
    <source>
        <dbReference type="ARBA" id="ARBA00004821"/>
    </source>
</evidence>
<dbReference type="Gene3D" id="3.30.930.10">
    <property type="entry name" value="Bira Bifunctional Protein, Domain 2"/>
    <property type="match status" value="1"/>
</dbReference>
<dbReference type="HAMAP" id="MF_01885">
    <property type="entry name" value="tRNA_methyltr_TrmL"/>
    <property type="match status" value="1"/>
</dbReference>
<organism evidence="8 9">
    <name type="scientific">Marchantia polymorpha subsp. ruderalis</name>
    <dbReference type="NCBI Taxonomy" id="1480154"/>
    <lineage>
        <taxon>Eukaryota</taxon>
        <taxon>Viridiplantae</taxon>
        <taxon>Streptophyta</taxon>
        <taxon>Embryophyta</taxon>
        <taxon>Marchantiophyta</taxon>
        <taxon>Marchantiopsida</taxon>
        <taxon>Marchantiidae</taxon>
        <taxon>Marchantiales</taxon>
        <taxon>Marchantiaceae</taxon>
        <taxon>Marchantia</taxon>
    </lineage>
</organism>
<dbReference type="EMBL" id="LVLJ01000035">
    <property type="protein sequence ID" value="OAE35944.1"/>
    <property type="molecule type" value="Genomic_DNA"/>
</dbReference>
<dbReference type="InterPro" id="IPR029028">
    <property type="entry name" value="Alpha/beta_knot_MTases"/>
</dbReference>
<dbReference type="InterPro" id="IPR004143">
    <property type="entry name" value="BPL_LPL_catalytic"/>
</dbReference>
<dbReference type="CDD" id="cd16444">
    <property type="entry name" value="LipB"/>
    <property type="match status" value="1"/>
</dbReference>
<dbReference type="GO" id="GO:0003723">
    <property type="term" value="F:RNA binding"/>
    <property type="evidence" value="ECO:0007669"/>
    <property type="project" value="InterPro"/>
</dbReference>
<evidence type="ECO:0000256" key="5">
    <source>
        <dbReference type="ARBA" id="ARBA00022679"/>
    </source>
</evidence>
<sequence length="545" mass="60355">MALQGSLAAVVLSPMVRLSSIHDTSRPSHLLKRSARRSFTTAPCALQVPISERSLASLCSGNELVERSAVGGHNVAPRFSKLFSFNTKKVVRRLGNWHSASFDSNGSRLAGLGEYAKSTQRKIDLQVVLVSPQIPGNTGCIARTCAAAAVGLHLVEPLGFEINSAKLKRAGLDYWPNFLVVQKGEKRLLGFTKKGTMAHTDVKYRPGDWLMFGSETEGIPDGALDECLNSEYGGGTVRIPIDETYVRCLNLSVAAGIGVYEALRQINLYTKLMETGKAVSWNASSRCECHDLFKEIVPYVEAWRWQKETVERISASVARGEEPPNSVVLLQHSPVYTMGTRSSDAYLRFDKNHPPFELHQTERGGEVTYHGPGQLVMYPIVNLRQQKMDLHWYLRMLEEVVIRALWSSFSLRASRVDGLTGVWIGDFKVAAIGVRVSRWITYHGLALNVSTDLAPFERIVPCGIADRPVGSVKQLLHAANLICAQDTGPSKVIDSYSSWVMEDAAILDQVHQSLLVEFAEVFQMDLVAPFNKGPMTKYATKQEKY</sequence>
<dbReference type="SUPFAM" id="SSF75217">
    <property type="entry name" value="alpha/beta knot"/>
    <property type="match status" value="1"/>
</dbReference>
<dbReference type="PROSITE" id="PS01313">
    <property type="entry name" value="LIPB"/>
    <property type="match status" value="1"/>
</dbReference>
<keyword evidence="6" id="KW-0012">Acyltransferase</keyword>
<dbReference type="Pfam" id="PF00588">
    <property type="entry name" value="SpoU_methylase"/>
    <property type="match status" value="1"/>
</dbReference>
<keyword evidence="4" id="KW-0489">Methyltransferase</keyword>
<dbReference type="HAMAP" id="MF_00013">
    <property type="entry name" value="LipB"/>
    <property type="match status" value="1"/>
</dbReference>
<evidence type="ECO:0000313" key="8">
    <source>
        <dbReference type="EMBL" id="OAE35944.1"/>
    </source>
</evidence>
<dbReference type="EC" id="2.3.1.181" evidence="3"/>
<dbReference type="UniPathway" id="UPA00538">
    <property type="reaction ID" value="UER00592"/>
</dbReference>
<comment type="similarity">
    <text evidence="2">Belongs to the LipB family.</text>
</comment>
<dbReference type="Pfam" id="PF21948">
    <property type="entry name" value="LplA-B_cat"/>
    <property type="match status" value="1"/>
</dbReference>
<dbReference type="InterPro" id="IPR001537">
    <property type="entry name" value="SpoU_MeTrfase"/>
</dbReference>
<name>A0A176WSZ2_MARPO</name>
<comment type="pathway">
    <text evidence="1">Protein modification; protein lipoylation via endogenous pathway; protein N(6)-(lipoyl)lysine from octanoyl-[acyl-carrier-protein]: step 1/2.</text>
</comment>
<dbReference type="InterPro" id="IPR045864">
    <property type="entry name" value="aa-tRNA-synth_II/BPL/LPL"/>
</dbReference>
<dbReference type="InterPro" id="IPR029026">
    <property type="entry name" value="tRNA_m1G_MTases_N"/>
</dbReference>
<dbReference type="PANTHER" id="PTHR10993:SF7">
    <property type="entry name" value="LIPOYLTRANSFERASE 2, MITOCHONDRIAL-RELATED"/>
    <property type="match status" value="1"/>
</dbReference>
<evidence type="ECO:0000256" key="2">
    <source>
        <dbReference type="ARBA" id="ARBA00007907"/>
    </source>
</evidence>
<feature type="domain" description="BPL/LPL catalytic" evidence="7">
    <location>
        <begin position="321"/>
        <end position="526"/>
    </location>
</feature>
<dbReference type="InterPro" id="IPR016914">
    <property type="entry name" value="TrmL"/>
</dbReference>
<dbReference type="AlphaFoldDB" id="A0A176WSZ2"/>
<evidence type="ECO:0000256" key="3">
    <source>
        <dbReference type="ARBA" id="ARBA00012334"/>
    </source>
</evidence>
<dbReference type="GO" id="GO:0008173">
    <property type="term" value="F:RNA methyltransferase activity"/>
    <property type="evidence" value="ECO:0007669"/>
    <property type="project" value="InterPro"/>
</dbReference>
<dbReference type="NCBIfam" id="TIGR00214">
    <property type="entry name" value="lipB"/>
    <property type="match status" value="1"/>
</dbReference>
<keyword evidence="5" id="KW-0808">Transferase</keyword>
<dbReference type="Proteomes" id="UP000077202">
    <property type="component" value="Unassembled WGS sequence"/>
</dbReference>
<evidence type="ECO:0000259" key="7">
    <source>
        <dbReference type="PROSITE" id="PS51733"/>
    </source>
</evidence>
<reference evidence="8" key="1">
    <citation type="submission" date="2016-03" db="EMBL/GenBank/DDBJ databases">
        <title>Mechanisms controlling the formation of the plant cell surface in tip-growing cells are functionally conserved among land plants.</title>
        <authorList>
            <person name="Honkanen S."/>
            <person name="Jones V.A."/>
            <person name="Morieri G."/>
            <person name="Champion C."/>
            <person name="Hetherington A.J."/>
            <person name="Kelly S."/>
            <person name="Saint-Marcoux D."/>
            <person name="Proust H."/>
            <person name="Prescott H."/>
            <person name="Dolan L."/>
        </authorList>
    </citation>
    <scope>NUCLEOTIDE SEQUENCE [LARGE SCALE GENOMIC DNA]</scope>
    <source>
        <tissue evidence="8">Whole gametophyte</tissue>
    </source>
</reference>
<comment type="caution">
    <text evidence="8">The sequence shown here is derived from an EMBL/GenBank/DDBJ whole genome shotgun (WGS) entry which is preliminary data.</text>
</comment>
<proteinExistence type="inferred from homology"/>
<keyword evidence="9" id="KW-1185">Reference proteome</keyword>
<dbReference type="PROSITE" id="PS51733">
    <property type="entry name" value="BPL_LPL_CATALYTIC"/>
    <property type="match status" value="1"/>
</dbReference>
<dbReference type="SUPFAM" id="SSF55681">
    <property type="entry name" value="Class II aaRS and biotin synthetases"/>
    <property type="match status" value="1"/>
</dbReference>
<dbReference type="PANTHER" id="PTHR10993">
    <property type="entry name" value="OCTANOYLTRANSFERASE"/>
    <property type="match status" value="1"/>
</dbReference>
<protein>
    <recommendedName>
        <fullName evidence="3">lipoyl(octanoyl) transferase</fullName>
        <ecNumber evidence="3">2.3.1.181</ecNumber>
    </recommendedName>
</protein>
<gene>
    <name evidence="8" type="ORF">AXG93_1278s1180</name>
</gene>
<dbReference type="GO" id="GO:0009249">
    <property type="term" value="P:protein lipoylation"/>
    <property type="evidence" value="ECO:0007669"/>
    <property type="project" value="InterPro"/>
</dbReference>
<dbReference type="NCBIfam" id="NF010925">
    <property type="entry name" value="PRK14345.1"/>
    <property type="match status" value="1"/>
</dbReference>
<evidence type="ECO:0000256" key="4">
    <source>
        <dbReference type="ARBA" id="ARBA00022603"/>
    </source>
</evidence>
<accession>A0A176WSZ2</accession>
<dbReference type="Gene3D" id="3.40.1280.10">
    <property type="match status" value="1"/>
</dbReference>
<dbReference type="CDD" id="cd18094">
    <property type="entry name" value="SpoU-like_TrmL"/>
    <property type="match status" value="1"/>
</dbReference>
<dbReference type="GO" id="GO:0033819">
    <property type="term" value="F:lipoyl(octanoyl) transferase activity"/>
    <property type="evidence" value="ECO:0007669"/>
    <property type="project" value="UniProtKB-EC"/>
</dbReference>
<dbReference type="InterPro" id="IPR000544">
    <property type="entry name" value="Octanoyltransferase"/>
</dbReference>
<evidence type="ECO:0000313" key="9">
    <source>
        <dbReference type="Proteomes" id="UP000077202"/>
    </source>
</evidence>
<evidence type="ECO:0000256" key="6">
    <source>
        <dbReference type="ARBA" id="ARBA00023315"/>
    </source>
</evidence>
<dbReference type="GO" id="GO:0006396">
    <property type="term" value="P:RNA processing"/>
    <property type="evidence" value="ECO:0007669"/>
    <property type="project" value="InterPro"/>
</dbReference>
<dbReference type="InterPro" id="IPR020605">
    <property type="entry name" value="Octanoyltransferase_CS"/>
</dbReference>
<dbReference type="GO" id="GO:0001510">
    <property type="term" value="P:RNA methylation"/>
    <property type="evidence" value="ECO:0007669"/>
    <property type="project" value="InterPro"/>
</dbReference>